<keyword evidence="3" id="KW-0255">Endonuclease</keyword>
<gene>
    <name evidence="3" type="ORF">O3P16_12305</name>
</gene>
<protein>
    <submittedName>
        <fullName evidence="3">Endonuclease/exonuclease/phosphatase family protein</fullName>
    </submittedName>
</protein>
<keyword evidence="3" id="KW-0540">Nuclease</keyword>
<comment type="caution">
    <text evidence="3">The sequence shown here is derived from an EMBL/GenBank/DDBJ whole genome shotgun (WGS) entry which is preliminary data.</text>
</comment>
<organism evidence="3 4">
    <name type="scientific">Polluticaenibacter yanchengensis</name>
    <dbReference type="NCBI Taxonomy" id="3014562"/>
    <lineage>
        <taxon>Bacteria</taxon>
        <taxon>Pseudomonadati</taxon>
        <taxon>Bacteroidota</taxon>
        <taxon>Chitinophagia</taxon>
        <taxon>Chitinophagales</taxon>
        <taxon>Chitinophagaceae</taxon>
        <taxon>Polluticaenibacter</taxon>
    </lineage>
</organism>
<dbReference type="InterPro" id="IPR005135">
    <property type="entry name" value="Endo/exonuclease/phosphatase"/>
</dbReference>
<evidence type="ECO:0000313" key="4">
    <source>
        <dbReference type="Proteomes" id="UP001210231"/>
    </source>
</evidence>
<keyword evidence="1" id="KW-0812">Transmembrane</keyword>
<dbReference type="CDD" id="cd09084">
    <property type="entry name" value="EEP-2"/>
    <property type="match status" value="1"/>
</dbReference>
<dbReference type="InterPro" id="IPR051916">
    <property type="entry name" value="GPI-anchor_lipid_remodeler"/>
</dbReference>
<feature type="domain" description="Endonuclease/exonuclease/phosphatase" evidence="2">
    <location>
        <begin position="107"/>
        <end position="362"/>
    </location>
</feature>
<dbReference type="Proteomes" id="UP001210231">
    <property type="component" value="Unassembled WGS sequence"/>
</dbReference>
<keyword evidence="3" id="KW-0378">Hydrolase</keyword>
<feature type="transmembrane region" description="Helical" evidence="1">
    <location>
        <begin position="71"/>
        <end position="90"/>
    </location>
</feature>
<dbReference type="Pfam" id="PF03372">
    <property type="entry name" value="Exo_endo_phos"/>
    <property type="match status" value="1"/>
</dbReference>
<dbReference type="PANTHER" id="PTHR14859:SF15">
    <property type="entry name" value="ENDONUCLEASE_EXONUCLEASE_PHOSPHATASE DOMAIN-CONTAINING PROTEIN"/>
    <property type="match status" value="1"/>
</dbReference>
<dbReference type="PANTHER" id="PTHR14859">
    <property type="entry name" value="CALCOFLUOR WHITE HYPERSENSITIVE PROTEIN PRECURSOR"/>
    <property type="match status" value="1"/>
</dbReference>
<keyword evidence="1" id="KW-1133">Transmembrane helix</keyword>
<dbReference type="GO" id="GO:0004519">
    <property type="term" value="F:endonuclease activity"/>
    <property type="evidence" value="ECO:0007669"/>
    <property type="project" value="UniProtKB-KW"/>
</dbReference>
<accession>A0ABT4UL64</accession>
<evidence type="ECO:0000259" key="2">
    <source>
        <dbReference type="Pfam" id="PF03372"/>
    </source>
</evidence>
<evidence type="ECO:0000313" key="3">
    <source>
        <dbReference type="EMBL" id="MDA3615594.1"/>
    </source>
</evidence>
<feature type="transmembrane region" description="Helical" evidence="1">
    <location>
        <begin position="38"/>
        <end position="64"/>
    </location>
</feature>
<evidence type="ECO:0000256" key="1">
    <source>
        <dbReference type="SAM" id="Phobius"/>
    </source>
</evidence>
<sequence>MLTFVRKLGKRFFITANIVVCIVFLLSVFQPYLNPNTFWFIGFLSLAFPYLLIVVVGFIVFWCIFKIKLGLISLITLLIGIKQIGTLFNLSSSKFQTAKEAGSIRILSWNIKGFEGLSNYNRKQKLVNAERIYQFITEVNPDIVCFQEFGNYESPTLKRNYIKGMESLGYKHYVLSKDYIRGAPFHYSKGNAIFSKYKIVKTERFQFTSNPESMLLANIKVNDDTIGIYNTHLQSFKFESSDYNDIATIKNNDKNIVKASSNIFSKMRRAFRNRGEQAIFIKNIIDNTTIPEILCCDLNDVPSSYAYWQLRGKRDDAFLEKGYGIGRTYMGLAPTLRIDYILTDKRFEVLQYKTGDKKLSDHLPVIADIKLLNKH</sequence>
<dbReference type="SUPFAM" id="SSF56219">
    <property type="entry name" value="DNase I-like"/>
    <property type="match status" value="1"/>
</dbReference>
<dbReference type="Gene3D" id="3.60.10.10">
    <property type="entry name" value="Endonuclease/exonuclease/phosphatase"/>
    <property type="match status" value="1"/>
</dbReference>
<feature type="transmembrane region" description="Helical" evidence="1">
    <location>
        <begin position="12"/>
        <end position="32"/>
    </location>
</feature>
<dbReference type="EMBL" id="JAQGEF010000014">
    <property type="protein sequence ID" value="MDA3615594.1"/>
    <property type="molecule type" value="Genomic_DNA"/>
</dbReference>
<dbReference type="InterPro" id="IPR036691">
    <property type="entry name" value="Endo/exonu/phosph_ase_sf"/>
</dbReference>
<proteinExistence type="predicted"/>
<keyword evidence="4" id="KW-1185">Reference proteome</keyword>
<reference evidence="3 4" key="1">
    <citation type="submission" date="2022-12" db="EMBL/GenBank/DDBJ databases">
        <title>Chitinophagaceae gen. sp. nov., a new member of the family Chitinophagaceae, isolated from soil in a chemical factory.</title>
        <authorList>
            <person name="Ke Z."/>
        </authorList>
    </citation>
    <scope>NUCLEOTIDE SEQUENCE [LARGE SCALE GENOMIC DNA]</scope>
    <source>
        <strain evidence="3 4">LY-5</strain>
    </source>
</reference>
<name>A0ABT4UL64_9BACT</name>
<keyword evidence="1" id="KW-0472">Membrane</keyword>